<protein>
    <submittedName>
        <fullName evidence="1">Uncharacterized protein</fullName>
    </submittedName>
</protein>
<name>A0A382RPE2_9ZZZZ</name>
<evidence type="ECO:0000313" key="1">
    <source>
        <dbReference type="EMBL" id="SVC99025.1"/>
    </source>
</evidence>
<proteinExistence type="predicted"/>
<dbReference type="AlphaFoldDB" id="A0A382RPE2"/>
<accession>A0A382RPE2</accession>
<organism evidence="1">
    <name type="scientific">marine metagenome</name>
    <dbReference type="NCBI Taxonomy" id="408172"/>
    <lineage>
        <taxon>unclassified sequences</taxon>
        <taxon>metagenomes</taxon>
        <taxon>ecological metagenomes</taxon>
    </lineage>
</organism>
<dbReference type="EMBL" id="UINC01122914">
    <property type="protein sequence ID" value="SVC99025.1"/>
    <property type="molecule type" value="Genomic_DNA"/>
</dbReference>
<reference evidence="1" key="1">
    <citation type="submission" date="2018-05" db="EMBL/GenBank/DDBJ databases">
        <authorList>
            <person name="Lanie J.A."/>
            <person name="Ng W.-L."/>
            <person name="Kazmierczak K.M."/>
            <person name="Andrzejewski T.M."/>
            <person name="Davidsen T.M."/>
            <person name="Wayne K.J."/>
            <person name="Tettelin H."/>
            <person name="Glass J.I."/>
            <person name="Rusch D."/>
            <person name="Podicherti R."/>
            <person name="Tsui H.-C.T."/>
            <person name="Winkler M.E."/>
        </authorList>
    </citation>
    <scope>NUCLEOTIDE SEQUENCE</scope>
</reference>
<gene>
    <name evidence="1" type="ORF">METZ01_LOCUS351879</name>
</gene>
<sequence>MMGYDVPVKARSKDIFKPQADWIHIYETVPSLWWSIRSR</sequence>